<reference evidence="1 2" key="1">
    <citation type="journal article" name="Sci. Rep.">
        <title>Genome-scale phylogenetic analyses confirm Olpidium as the closest living zoosporic fungus to the non-flagellated, terrestrial fungi.</title>
        <authorList>
            <person name="Chang Y."/>
            <person name="Rochon D."/>
            <person name="Sekimoto S."/>
            <person name="Wang Y."/>
            <person name="Chovatia M."/>
            <person name="Sandor L."/>
            <person name="Salamov A."/>
            <person name="Grigoriev I.V."/>
            <person name="Stajich J.E."/>
            <person name="Spatafora J.W."/>
        </authorList>
    </citation>
    <scope>NUCLEOTIDE SEQUENCE [LARGE SCALE GENOMIC DNA]</scope>
    <source>
        <strain evidence="1">S191</strain>
    </source>
</reference>
<accession>A0A8H7ZNH2</accession>
<dbReference type="Proteomes" id="UP000673691">
    <property type="component" value="Unassembled WGS sequence"/>
</dbReference>
<gene>
    <name evidence="1" type="ORF">BJ554DRAFT_3886</name>
</gene>
<evidence type="ECO:0000313" key="1">
    <source>
        <dbReference type="EMBL" id="KAG5456387.1"/>
    </source>
</evidence>
<keyword evidence="2" id="KW-1185">Reference proteome</keyword>
<organism evidence="1 2">
    <name type="scientific">Olpidium bornovanus</name>
    <dbReference type="NCBI Taxonomy" id="278681"/>
    <lineage>
        <taxon>Eukaryota</taxon>
        <taxon>Fungi</taxon>
        <taxon>Fungi incertae sedis</taxon>
        <taxon>Olpidiomycota</taxon>
        <taxon>Olpidiomycotina</taxon>
        <taxon>Olpidiomycetes</taxon>
        <taxon>Olpidiales</taxon>
        <taxon>Olpidiaceae</taxon>
        <taxon>Olpidium</taxon>
    </lineage>
</organism>
<sequence length="95" mass="10564">GPTRATSATIALLGQDGVPWSFNSDFVVSDKVKYDLILGTPWLREYDPQISWRTLSFRLGDQTFGGSTSRLTDLTRFGAQPTTAQPISNPTRCRR</sequence>
<name>A0A8H7ZNH2_9FUNG</name>
<dbReference type="InterPro" id="IPR021109">
    <property type="entry name" value="Peptidase_aspartic_dom_sf"/>
</dbReference>
<dbReference type="Gene3D" id="2.40.70.10">
    <property type="entry name" value="Acid Proteases"/>
    <property type="match status" value="1"/>
</dbReference>
<proteinExistence type="predicted"/>
<comment type="caution">
    <text evidence="1">The sequence shown here is derived from an EMBL/GenBank/DDBJ whole genome shotgun (WGS) entry which is preliminary data.</text>
</comment>
<protein>
    <submittedName>
        <fullName evidence="1">Uncharacterized protein</fullName>
    </submittedName>
</protein>
<dbReference type="OrthoDB" id="128646at2759"/>
<dbReference type="AlphaFoldDB" id="A0A8H7ZNH2"/>
<feature type="non-terminal residue" evidence="1">
    <location>
        <position position="1"/>
    </location>
</feature>
<evidence type="ECO:0000313" key="2">
    <source>
        <dbReference type="Proteomes" id="UP000673691"/>
    </source>
</evidence>
<dbReference type="EMBL" id="JAEFCI010011825">
    <property type="protein sequence ID" value="KAG5456387.1"/>
    <property type="molecule type" value="Genomic_DNA"/>
</dbReference>